<evidence type="ECO:0000313" key="1">
    <source>
        <dbReference type="EMBL" id="AUH34669.1"/>
    </source>
</evidence>
<dbReference type="Proteomes" id="UP000233742">
    <property type="component" value="Chromosome"/>
</dbReference>
<evidence type="ECO:0000313" key="2">
    <source>
        <dbReference type="Proteomes" id="UP000233742"/>
    </source>
</evidence>
<dbReference type="OrthoDB" id="7870536at2"/>
<name>A0A2K9EJV5_9RHOB</name>
<proteinExistence type="predicted"/>
<protein>
    <submittedName>
        <fullName evidence="1">Uncharacterized protein</fullName>
    </submittedName>
</protein>
<dbReference type="EMBL" id="CP025408">
    <property type="protein sequence ID" value="AUH34669.1"/>
    <property type="molecule type" value="Genomic_DNA"/>
</dbReference>
<dbReference type="KEGG" id="paro:CUV01_15910"/>
<sequence length="87" mass="9581">MQITAAIDEGIATLTVTTVSNSSLLQVNDAGHLADDLEQFLTDPDADAIDRHYRVVPRDFGVSVQTDKGRFMLPWRHIMTAVNGLRA</sequence>
<organism evidence="1 2">
    <name type="scientific">Paracoccus tegillarcae</name>
    <dbReference type="NCBI Taxonomy" id="1529068"/>
    <lineage>
        <taxon>Bacteria</taxon>
        <taxon>Pseudomonadati</taxon>
        <taxon>Pseudomonadota</taxon>
        <taxon>Alphaproteobacteria</taxon>
        <taxon>Rhodobacterales</taxon>
        <taxon>Paracoccaceae</taxon>
        <taxon>Paracoccus</taxon>
    </lineage>
</organism>
<gene>
    <name evidence="1" type="ORF">CUV01_15910</name>
</gene>
<reference evidence="1 2" key="1">
    <citation type="submission" date="2017-12" db="EMBL/GenBank/DDBJ databases">
        <authorList>
            <person name="Hurst M.R.H."/>
        </authorList>
    </citation>
    <scope>NUCLEOTIDE SEQUENCE [LARGE SCALE GENOMIC DNA]</scope>
    <source>
        <strain evidence="1 2">BM15</strain>
    </source>
</reference>
<dbReference type="AlphaFoldDB" id="A0A2K9EJV5"/>
<dbReference type="RefSeq" id="WP_101461329.1">
    <property type="nucleotide sequence ID" value="NZ_CP025408.1"/>
</dbReference>
<accession>A0A2K9EJV5</accession>
<keyword evidence="2" id="KW-1185">Reference proteome</keyword>